<feature type="domain" description="FAS1-like dehydratase" evidence="2">
    <location>
        <begin position="8"/>
        <end position="137"/>
    </location>
</feature>
<comment type="caution">
    <text evidence="3">The sequence shown here is derived from an EMBL/GenBank/DDBJ whole genome shotgun (WGS) entry which is preliminary data.</text>
</comment>
<organism evidence="3 4">
    <name type="scientific">Nocardiopsis mwathae</name>
    <dbReference type="NCBI Taxonomy" id="1472723"/>
    <lineage>
        <taxon>Bacteria</taxon>
        <taxon>Bacillati</taxon>
        <taxon>Actinomycetota</taxon>
        <taxon>Actinomycetes</taxon>
        <taxon>Streptosporangiales</taxon>
        <taxon>Nocardiopsidaceae</taxon>
        <taxon>Nocardiopsis</taxon>
    </lineage>
</organism>
<dbReference type="Pfam" id="PF13452">
    <property type="entry name" value="FAS1_DH_region"/>
    <property type="match status" value="1"/>
</dbReference>
<dbReference type="InterPro" id="IPR039569">
    <property type="entry name" value="FAS1-like_DH_region"/>
</dbReference>
<proteinExistence type="inferred from homology"/>
<dbReference type="Proteomes" id="UP000546642">
    <property type="component" value="Unassembled WGS sequence"/>
</dbReference>
<protein>
    <recommendedName>
        <fullName evidence="1">UPF0336 protein HNR23_005162</fullName>
    </recommendedName>
</protein>
<evidence type="ECO:0000259" key="2">
    <source>
        <dbReference type="Pfam" id="PF13452"/>
    </source>
</evidence>
<reference evidence="3 4" key="1">
    <citation type="submission" date="2020-08" db="EMBL/GenBank/DDBJ databases">
        <title>Sequencing the genomes of 1000 actinobacteria strains.</title>
        <authorList>
            <person name="Klenk H.-P."/>
        </authorList>
    </citation>
    <scope>NUCLEOTIDE SEQUENCE [LARGE SCALE GENOMIC DNA]</scope>
    <source>
        <strain evidence="3 4">DSM 46659</strain>
    </source>
</reference>
<dbReference type="CDD" id="cd03441">
    <property type="entry name" value="R_hydratase_like"/>
    <property type="match status" value="1"/>
</dbReference>
<dbReference type="HAMAP" id="MF_00799">
    <property type="entry name" value="UPF0336"/>
    <property type="match status" value="1"/>
</dbReference>
<dbReference type="Gene3D" id="3.10.129.10">
    <property type="entry name" value="Hotdog Thioesterase"/>
    <property type="match status" value="1"/>
</dbReference>
<dbReference type="RefSeq" id="WP_184079560.1">
    <property type="nucleotide sequence ID" value="NZ_JACHDS010000001.1"/>
</dbReference>
<dbReference type="InterPro" id="IPR016709">
    <property type="entry name" value="HadA-like"/>
</dbReference>
<gene>
    <name evidence="3" type="ORF">HNR23_005162</name>
</gene>
<comment type="similarity">
    <text evidence="1">Belongs to the UPF0336 family.</text>
</comment>
<accession>A0A7W9YN50</accession>
<evidence type="ECO:0000256" key="1">
    <source>
        <dbReference type="HAMAP-Rule" id="MF_00799"/>
    </source>
</evidence>
<keyword evidence="4" id="KW-1185">Reference proteome</keyword>
<dbReference type="InterPro" id="IPR029069">
    <property type="entry name" value="HotDog_dom_sf"/>
</dbReference>
<dbReference type="AlphaFoldDB" id="A0A7W9YN50"/>
<name>A0A7W9YN50_9ACTN</name>
<dbReference type="EMBL" id="JACHDS010000001">
    <property type="protein sequence ID" value="MBB6175102.1"/>
    <property type="molecule type" value="Genomic_DNA"/>
</dbReference>
<sequence>MAINRDCLGREYRAAQPYEVTRGKIREFAGAINDPNPLYTDVDAAKAAGHRDVVAPPTFPIIMGMDAAAQAAVDPELGLDFSLVVHGQQSFRYSRPLQAGDVVDNVTRITEVKNLGATEMITLETDISTVEGEHVVTSVNMLVVRGDAAKDRA</sequence>
<dbReference type="SUPFAM" id="SSF54637">
    <property type="entry name" value="Thioesterase/thiol ester dehydrase-isomerase"/>
    <property type="match status" value="1"/>
</dbReference>
<dbReference type="PIRSF" id="PIRSF018072">
    <property type="entry name" value="UCP018072"/>
    <property type="match status" value="1"/>
</dbReference>
<evidence type="ECO:0000313" key="3">
    <source>
        <dbReference type="EMBL" id="MBB6175102.1"/>
    </source>
</evidence>
<evidence type="ECO:0000313" key="4">
    <source>
        <dbReference type="Proteomes" id="UP000546642"/>
    </source>
</evidence>